<evidence type="ECO:0000259" key="18">
    <source>
        <dbReference type="PROSITE" id="PS50011"/>
    </source>
</evidence>
<evidence type="ECO:0000256" key="7">
    <source>
        <dbReference type="ARBA" id="ARBA00022729"/>
    </source>
</evidence>
<dbReference type="Proteomes" id="UP000836841">
    <property type="component" value="Chromosome 5"/>
</dbReference>
<accession>A0AAU9SGD8</accession>
<keyword evidence="10" id="KW-0418">Kinase</keyword>
<dbReference type="GO" id="GO:0004672">
    <property type="term" value="F:protein kinase activity"/>
    <property type="evidence" value="ECO:0007669"/>
    <property type="project" value="InterPro"/>
</dbReference>
<organism evidence="19 20">
    <name type="scientific">Thlaspi arvense</name>
    <name type="common">Field penny-cress</name>
    <dbReference type="NCBI Taxonomy" id="13288"/>
    <lineage>
        <taxon>Eukaryota</taxon>
        <taxon>Viridiplantae</taxon>
        <taxon>Streptophyta</taxon>
        <taxon>Embryophyta</taxon>
        <taxon>Tracheophyta</taxon>
        <taxon>Spermatophyta</taxon>
        <taxon>Magnoliopsida</taxon>
        <taxon>eudicotyledons</taxon>
        <taxon>Gunneridae</taxon>
        <taxon>Pentapetalae</taxon>
        <taxon>rosids</taxon>
        <taxon>malvids</taxon>
        <taxon>Brassicales</taxon>
        <taxon>Brassicaceae</taxon>
        <taxon>Thlaspideae</taxon>
        <taxon>Thlaspi</taxon>
    </lineage>
</organism>
<dbReference type="AlphaFoldDB" id="A0AAU9SGD8"/>
<evidence type="ECO:0000256" key="11">
    <source>
        <dbReference type="ARBA" id="ARBA00022840"/>
    </source>
</evidence>
<feature type="domain" description="Protein kinase" evidence="18">
    <location>
        <begin position="360"/>
        <end position="635"/>
    </location>
</feature>
<protein>
    <recommendedName>
        <fullName evidence="18">Protein kinase domain-containing protein</fullName>
    </recommendedName>
</protein>
<proteinExistence type="inferred from homology"/>
<dbReference type="SUPFAM" id="SSF56112">
    <property type="entry name" value="Protein kinase-like (PK-like)"/>
    <property type="match status" value="1"/>
</dbReference>
<dbReference type="Pfam" id="PF08263">
    <property type="entry name" value="LRRNT_2"/>
    <property type="match status" value="1"/>
</dbReference>
<dbReference type="InterPro" id="IPR001245">
    <property type="entry name" value="Ser-Thr/Tyr_kinase_cat_dom"/>
</dbReference>
<keyword evidence="3" id="KW-0597">Phosphoprotein</keyword>
<evidence type="ECO:0000256" key="9">
    <source>
        <dbReference type="ARBA" id="ARBA00022741"/>
    </source>
</evidence>
<keyword evidence="4" id="KW-0433">Leucine-rich repeat</keyword>
<evidence type="ECO:0000313" key="19">
    <source>
        <dbReference type="EMBL" id="CAH2065514.1"/>
    </source>
</evidence>
<evidence type="ECO:0000256" key="12">
    <source>
        <dbReference type="ARBA" id="ARBA00022989"/>
    </source>
</evidence>
<dbReference type="InterPro" id="IPR032675">
    <property type="entry name" value="LRR_dom_sf"/>
</dbReference>
<dbReference type="InterPro" id="IPR000719">
    <property type="entry name" value="Prot_kinase_dom"/>
</dbReference>
<evidence type="ECO:0000256" key="1">
    <source>
        <dbReference type="ARBA" id="ARBA00004167"/>
    </source>
</evidence>
<dbReference type="PROSITE" id="PS50011">
    <property type="entry name" value="PROTEIN_KINASE_DOM"/>
    <property type="match status" value="1"/>
</dbReference>
<keyword evidence="9" id="KW-0547">Nucleotide-binding</keyword>
<evidence type="ECO:0000256" key="6">
    <source>
        <dbReference type="ARBA" id="ARBA00022692"/>
    </source>
</evidence>
<feature type="region of interest" description="Disordered" evidence="15">
    <location>
        <begin position="294"/>
        <end position="336"/>
    </location>
</feature>
<keyword evidence="7 17" id="KW-0732">Signal</keyword>
<keyword evidence="20" id="KW-1185">Reference proteome</keyword>
<sequence length="635" mass="70637">MTAVIFLCFLVLCFSSTPTLQHVSESLPLVRFKSSVNITKGDLNSWRSGTDPCNGKWFGIYCQKGQTVSGIHVTRLGLSGIIDIEDLKNLPNLRTIRLDNNLLSGPLPPFFKLHGLKSLLLSNNSFSGEIADDFFKDTPQLKRVFFDNNRFTGKIPTSVMQLAGLEELHLQGNQFSGDIPSLTDGNKILKSLDLSYNNLEGEIPKSIAERKNLQMNFQGNQKLCGEPLNIKCDDKNSSPGSGKDPNEVTGKAIFMVILFLLIFLVVVAIITRWKKKRQPEFRMLGKDHLSDQESVEVRVPDSIKQPIESSKKRSNADGSSKKGSTHHGKGGGGGPGGGVMGDIIMVNSEKGSFGLPDLMKAAAEVLGNGSLGSAYKAVMANGLSVVVKRIRDMNKLARDAFDVEMQRFGKLRHPNVLTPLAYHYRREEKLVVSEYMPKSSLLYVLHGDRGIYHFELTWPTRLKIIQGVARGMQFLHEEFSSYELPHGNLKSSNVLLSETYEPLISDYAFLPLLQPNNASQALFAFKSPEFTQNQKVSPKSDVYCLGIILLEVMTGKFPCQYLNNSKGGTDIVEWVQSSMAQHKEEELIDPEIMSNTDSLQHMVELLRIGASCIASNPDERQNLKEIVRRIEQITI</sequence>
<dbReference type="InterPro" id="IPR046959">
    <property type="entry name" value="PRK1-6/SRF4-like"/>
</dbReference>
<reference evidence="19 20" key="1">
    <citation type="submission" date="2022-03" db="EMBL/GenBank/DDBJ databases">
        <authorList>
            <person name="Nunn A."/>
            <person name="Chopra R."/>
            <person name="Nunn A."/>
            <person name="Contreras Garrido A."/>
        </authorList>
    </citation>
    <scope>NUCLEOTIDE SEQUENCE [LARGE SCALE GENOMIC DNA]</scope>
</reference>
<dbReference type="FunFam" id="3.80.10.10:FF:001009">
    <property type="entry name" value="Pollen receptor-like kinase 6"/>
    <property type="match status" value="1"/>
</dbReference>
<keyword evidence="14" id="KW-0675">Receptor</keyword>
<evidence type="ECO:0000256" key="4">
    <source>
        <dbReference type="ARBA" id="ARBA00022614"/>
    </source>
</evidence>
<dbReference type="FunFam" id="1.10.510.10:FF:000480">
    <property type="entry name" value="Pollen receptor-like kinase 1"/>
    <property type="match status" value="1"/>
</dbReference>
<dbReference type="Gene3D" id="1.10.510.10">
    <property type="entry name" value="Transferase(Phosphotransferase) domain 1"/>
    <property type="match status" value="1"/>
</dbReference>
<evidence type="ECO:0000256" key="10">
    <source>
        <dbReference type="ARBA" id="ARBA00022777"/>
    </source>
</evidence>
<dbReference type="PANTHER" id="PTHR48007:SF29">
    <property type="entry name" value="POLLEN RECEPTOR-LIKE KINASE 3"/>
    <property type="match status" value="1"/>
</dbReference>
<name>A0AAU9SGD8_THLAR</name>
<dbReference type="EMBL" id="OU466861">
    <property type="protein sequence ID" value="CAH2065514.1"/>
    <property type="molecule type" value="Genomic_DNA"/>
</dbReference>
<feature type="signal peptide" evidence="17">
    <location>
        <begin position="1"/>
        <end position="15"/>
    </location>
</feature>
<evidence type="ECO:0000256" key="15">
    <source>
        <dbReference type="SAM" id="MobiDB-lite"/>
    </source>
</evidence>
<dbReference type="GO" id="GO:0005524">
    <property type="term" value="F:ATP binding"/>
    <property type="evidence" value="ECO:0007669"/>
    <property type="project" value="UniProtKB-KW"/>
</dbReference>
<dbReference type="PANTHER" id="PTHR48007">
    <property type="entry name" value="LEUCINE-RICH REPEAT RECEPTOR-LIKE PROTEIN KINASE PXC1"/>
    <property type="match status" value="1"/>
</dbReference>
<dbReference type="Gene3D" id="3.80.10.10">
    <property type="entry name" value="Ribonuclease Inhibitor"/>
    <property type="match status" value="1"/>
</dbReference>
<evidence type="ECO:0000256" key="5">
    <source>
        <dbReference type="ARBA" id="ARBA00022679"/>
    </source>
</evidence>
<keyword evidence="13 16" id="KW-0472">Membrane</keyword>
<dbReference type="GO" id="GO:0016020">
    <property type="term" value="C:membrane"/>
    <property type="evidence" value="ECO:0007669"/>
    <property type="project" value="UniProtKB-SubCell"/>
</dbReference>
<dbReference type="Pfam" id="PF13855">
    <property type="entry name" value="LRR_8"/>
    <property type="match status" value="1"/>
</dbReference>
<comment type="subcellular location">
    <subcellularLocation>
        <location evidence="1">Membrane</location>
        <topology evidence="1">Single-pass membrane protein</topology>
    </subcellularLocation>
</comment>
<evidence type="ECO:0000256" key="8">
    <source>
        <dbReference type="ARBA" id="ARBA00022737"/>
    </source>
</evidence>
<feature type="transmembrane region" description="Helical" evidence="16">
    <location>
        <begin position="252"/>
        <end position="273"/>
    </location>
</feature>
<keyword evidence="12 16" id="KW-1133">Transmembrane helix</keyword>
<evidence type="ECO:0000256" key="14">
    <source>
        <dbReference type="ARBA" id="ARBA00023170"/>
    </source>
</evidence>
<dbReference type="Pfam" id="PF00560">
    <property type="entry name" value="LRR_1"/>
    <property type="match status" value="2"/>
</dbReference>
<evidence type="ECO:0000256" key="13">
    <source>
        <dbReference type="ARBA" id="ARBA00023136"/>
    </source>
</evidence>
<dbReference type="InterPro" id="IPR013210">
    <property type="entry name" value="LRR_N_plant-typ"/>
</dbReference>
<keyword evidence="8" id="KW-0677">Repeat</keyword>
<keyword evidence="11" id="KW-0067">ATP-binding</keyword>
<dbReference type="Gene3D" id="3.30.200.20">
    <property type="entry name" value="Phosphorylase Kinase, domain 1"/>
    <property type="match status" value="1"/>
</dbReference>
<dbReference type="InterPro" id="IPR011009">
    <property type="entry name" value="Kinase-like_dom_sf"/>
</dbReference>
<comment type="similarity">
    <text evidence="2">Belongs to the protein kinase superfamily. Ser/Thr protein kinase family.</text>
</comment>
<evidence type="ECO:0000256" key="2">
    <source>
        <dbReference type="ARBA" id="ARBA00008684"/>
    </source>
</evidence>
<keyword evidence="6 16" id="KW-0812">Transmembrane</keyword>
<evidence type="ECO:0000256" key="3">
    <source>
        <dbReference type="ARBA" id="ARBA00022553"/>
    </source>
</evidence>
<evidence type="ECO:0000256" key="16">
    <source>
        <dbReference type="SAM" id="Phobius"/>
    </source>
</evidence>
<feature type="chain" id="PRO_5043516008" description="Protein kinase domain-containing protein" evidence="17">
    <location>
        <begin position="16"/>
        <end position="635"/>
    </location>
</feature>
<keyword evidence="5" id="KW-0808">Transferase</keyword>
<evidence type="ECO:0000313" key="20">
    <source>
        <dbReference type="Proteomes" id="UP000836841"/>
    </source>
</evidence>
<gene>
    <name evidence="19" type="ORF">TAV2_LOCUS16922</name>
</gene>
<dbReference type="SUPFAM" id="SSF52058">
    <property type="entry name" value="L domain-like"/>
    <property type="match status" value="1"/>
</dbReference>
<evidence type="ECO:0000256" key="17">
    <source>
        <dbReference type="SAM" id="SignalP"/>
    </source>
</evidence>
<dbReference type="InterPro" id="IPR001611">
    <property type="entry name" value="Leu-rich_rpt"/>
</dbReference>
<dbReference type="Pfam" id="PF07714">
    <property type="entry name" value="PK_Tyr_Ser-Thr"/>
    <property type="match status" value="1"/>
</dbReference>